<dbReference type="EMBL" id="MLYV02000776">
    <property type="protein sequence ID" value="PSR77786.1"/>
    <property type="molecule type" value="Genomic_DNA"/>
</dbReference>
<gene>
    <name evidence="1" type="ORF">PHLCEN_2v7709</name>
</gene>
<evidence type="ECO:0000313" key="2">
    <source>
        <dbReference type="Proteomes" id="UP000186601"/>
    </source>
</evidence>
<name>A0A2R6NVR4_9APHY</name>
<comment type="caution">
    <text evidence="1">The sequence shown here is derived from an EMBL/GenBank/DDBJ whole genome shotgun (WGS) entry which is preliminary data.</text>
</comment>
<protein>
    <submittedName>
        <fullName evidence="1">Uncharacterized protein</fullName>
    </submittedName>
</protein>
<dbReference type="AlphaFoldDB" id="A0A2R6NVR4"/>
<organism evidence="1 2">
    <name type="scientific">Hermanssonia centrifuga</name>
    <dbReference type="NCBI Taxonomy" id="98765"/>
    <lineage>
        <taxon>Eukaryota</taxon>
        <taxon>Fungi</taxon>
        <taxon>Dikarya</taxon>
        <taxon>Basidiomycota</taxon>
        <taxon>Agaricomycotina</taxon>
        <taxon>Agaricomycetes</taxon>
        <taxon>Polyporales</taxon>
        <taxon>Meruliaceae</taxon>
        <taxon>Hermanssonia</taxon>
    </lineage>
</organism>
<keyword evidence="2" id="KW-1185">Reference proteome</keyword>
<dbReference type="Proteomes" id="UP000186601">
    <property type="component" value="Unassembled WGS sequence"/>
</dbReference>
<evidence type="ECO:0000313" key="1">
    <source>
        <dbReference type="EMBL" id="PSR77786.1"/>
    </source>
</evidence>
<accession>A0A2R6NVR4</accession>
<proteinExistence type="predicted"/>
<sequence>MSFKLQIYPPAVSLYVSQFNSRHYTILIAVAQELEALLEFVEEHMLSRDLDLWLEFLNPSGSKEPPSRYLLPAELDHPVREDLNFRVEEANLNTYCSLFQ</sequence>
<reference evidence="1 2" key="1">
    <citation type="submission" date="2018-02" db="EMBL/GenBank/DDBJ databases">
        <title>Genome sequence of the basidiomycete white-rot fungus Phlebia centrifuga.</title>
        <authorList>
            <person name="Granchi Z."/>
            <person name="Peng M."/>
            <person name="de Vries R.P."/>
            <person name="Hilden K."/>
            <person name="Makela M.R."/>
            <person name="Grigoriev I."/>
            <person name="Riley R."/>
        </authorList>
    </citation>
    <scope>NUCLEOTIDE SEQUENCE [LARGE SCALE GENOMIC DNA]</scope>
    <source>
        <strain evidence="1 2">FBCC195</strain>
    </source>
</reference>